<reference evidence="2" key="3">
    <citation type="submission" date="2025-09" db="UniProtKB">
        <authorList>
            <consortium name="Ensembl"/>
        </authorList>
    </citation>
    <scope>IDENTIFICATION</scope>
</reference>
<reference evidence="3" key="1">
    <citation type="submission" date="2003-08" db="EMBL/GenBank/DDBJ databases">
        <authorList>
            <person name="Birren B."/>
            <person name="Nusbaum C."/>
            <person name="Abebe A."/>
            <person name="Abouelleil A."/>
            <person name="Adekoya E."/>
            <person name="Ait-zahra M."/>
            <person name="Allen N."/>
            <person name="Allen T."/>
            <person name="An P."/>
            <person name="Anderson M."/>
            <person name="Anderson S."/>
            <person name="Arachchi H."/>
            <person name="Armbruster J."/>
            <person name="Bachantsang P."/>
            <person name="Baldwin J."/>
            <person name="Barry A."/>
            <person name="Bayul T."/>
            <person name="Blitshsteyn B."/>
            <person name="Bloom T."/>
            <person name="Blye J."/>
            <person name="Boguslavskiy L."/>
            <person name="Borowsky M."/>
            <person name="Boukhgalter B."/>
            <person name="Brunache A."/>
            <person name="Butler J."/>
            <person name="Calixte N."/>
            <person name="Calvo S."/>
            <person name="Camarata J."/>
            <person name="Campo K."/>
            <person name="Chang J."/>
            <person name="Cheshatsang Y."/>
            <person name="Citroen M."/>
            <person name="Collymore A."/>
            <person name="Considine T."/>
            <person name="Cook A."/>
            <person name="Cooke P."/>
            <person name="Corum B."/>
            <person name="Cuomo C."/>
            <person name="David R."/>
            <person name="Dawoe T."/>
            <person name="Degray S."/>
            <person name="Dodge S."/>
            <person name="Dooley K."/>
            <person name="Dorje P."/>
            <person name="Dorjee K."/>
            <person name="Dorris L."/>
            <person name="Duffey N."/>
            <person name="Dupes A."/>
            <person name="Elkins T."/>
            <person name="Engels R."/>
            <person name="Erickson J."/>
            <person name="Farina A."/>
            <person name="Faro S."/>
            <person name="Ferreira P."/>
            <person name="Fischer H."/>
            <person name="Fitzgerald M."/>
            <person name="Foley K."/>
            <person name="Gage D."/>
            <person name="Galagan J."/>
            <person name="Gearin G."/>
            <person name="Gnerre S."/>
            <person name="Gnirke A."/>
            <person name="Goyette A."/>
            <person name="Graham J."/>
            <person name="Grandbois E."/>
            <person name="Gyaltsen K."/>
            <person name="Hafez N."/>
            <person name="Hagopian D."/>
            <person name="Hagos B."/>
            <person name="Hall J."/>
            <person name="Hatcher B."/>
            <person name="Heller A."/>
            <person name="Higgins H."/>
            <person name="Honan T."/>
            <person name="Horn A."/>
            <person name="Houde N."/>
            <person name="Hughes L."/>
            <person name="Hulme W."/>
            <person name="Husby E."/>
            <person name="Iliev I."/>
            <person name="Jaffe D."/>
            <person name="Jones C."/>
            <person name="Kamal M."/>
            <person name="Kamat A."/>
            <person name="Kamvysselis M."/>
            <person name="Karlsson E."/>
            <person name="Kells C."/>
            <person name="Kieu A."/>
            <person name="Kisner P."/>
            <person name="Kodira C."/>
            <person name="Kulbokas E."/>
            <person name="Labutti K."/>
            <person name="Lama D."/>
            <person name="Landers T."/>
            <person name="Leger J."/>
            <person name="Levine S."/>
            <person name="Lewis D."/>
            <person name="Lewis T."/>
            <person name="Lindblad-toh K."/>
            <person name="Liu X."/>
            <person name="Lokyitsang T."/>
            <person name="Lokyitsang Y."/>
            <person name="Lucien O."/>
            <person name="Lui A."/>
            <person name="Ma L.J."/>
            <person name="Mabbitt R."/>
            <person name="Macdonald J."/>
            <person name="Maclean C."/>
            <person name="Major J."/>
            <person name="Manning J."/>
            <person name="Marabella R."/>
            <person name="Maru K."/>
            <person name="Matthews C."/>
            <person name="Mauceli E."/>
            <person name="Mccarthy M."/>
            <person name="Mcdonough S."/>
            <person name="Mcghee T."/>
            <person name="Meldrim J."/>
            <person name="Meneus L."/>
            <person name="Mesirov J."/>
            <person name="Mihalev A."/>
            <person name="Mihova T."/>
            <person name="Mikkelsen T."/>
            <person name="Mlenga V."/>
            <person name="Moru K."/>
            <person name="Mozes J."/>
            <person name="Mulrain L."/>
            <person name="Munson G."/>
            <person name="Naylor J."/>
            <person name="Newes C."/>
            <person name="Nguyen C."/>
            <person name="Nguyen N."/>
            <person name="Nguyen T."/>
            <person name="Nicol R."/>
            <person name="Nielsen C."/>
            <person name="Nizzari M."/>
            <person name="Norbu C."/>
            <person name="Norbu N."/>
            <person name="O'donnell P."/>
            <person name="Okoawo O."/>
            <person name="O'leary S."/>
            <person name="Omotosho B."/>
            <person name="O'neill K."/>
            <person name="Osman S."/>
            <person name="Parker S."/>
            <person name="Perrin D."/>
            <person name="Phunkhang P."/>
            <person name="Piqani B."/>
            <person name="Purcell S."/>
            <person name="Rachupka T."/>
            <person name="Ramasamy U."/>
            <person name="Rameau R."/>
            <person name="Ray V."/>
            <person name="Raymond C."/>
            <person name="Retta R."/>
            <person name="Richardson S."/>
            <person name="Rise C."/>
            <person name="Rodriguez J."/>
            <person name="Rogers J."/>
            <person name="Rogov P."/>
            <person name="Rutman M."/>
            <person name="Schupbach R."/>
            <person name="Seaman C."/>
            <person name="Settipalli S."/>
            <person name="Sharpe T."/>
            <person name="Sheridan J."/>
            <person name="Sherpa N."/>
            <person name="Shi J."/>
            <person name="Smirnov S."/>
            <person name="Smith C."/>
            <person name="Sougnez C."/>
            <person name="Spencer B."/>
            <person name="Stalker J."/>
            <person name="Stange-thomann N."/>
            <person name="Stavropoulos S."/>
            <person name="Stetson K."/>
            <person name="Stone C."/>
            <person name="Stone S."/>
            <person name="Stubbs M."/>
            <person name="Talamas J."/>
            <person name="Tchuinga P."/>
            <person name="Tenzing P."/>
            <person name="Tesfaye S."/>
            <person name="Theodore J."/>
            <person name="Thoulutsang Y."/>
            <person name="Topham K."/>
            <person name="Towey S."/>
            <person name="Tsamla T."/>
            <person name="Tsomo N."/>
            <person name="Vallee D."/>
            <person name="Vassiliev H."/>
            <person name="Venkataraman V."/>
            <person name="Vinson J."/>
            <person name="Vo A."/>
            <person name="Wade C."/>
            <person name="Wang S."/>
            <person name="Wangchuk T."/>
            <person name="Wangdi T."/>
            <person name="Whittaker C."/>
            <person name="Wilkinson J."/>
            <person name="Wu Y."/>
            <person name="Wyman D."/>
            <person name="Yadav S."/>
            <person name="Yang S."/>
            <person name="Yang X."/>
            <person name="Yeager S."/>
            <person name="Yee E."/>
            <person name="Young G."/>
            <person name="Zainoun J."/>
            <person name="Zembeck L."/>
            <person name="Zimmer A."/>
            <person name="Zody M."/>
            <person name="Lander E."/>
        </authorList>
    </citation>
    <scope>NUCLEOTIDE SEQUENCE [LARGE SCALE GENOMIC DNA]</scope>
</reference>
<dbReference type="Ensembl" id="ENSCSAVT00000002129.1">
    <property type="protein sequence ID" value="ENSCSAVP00000002092.1"/>
    <property type="gene ID" value="ENSCSAVG00000001230.1"/>
</dbReference>
<dbReference type="AlphaFoldDB" id="H2Y9U4"/>
<dbReference type="HOGENOM" id="CLU_2256104_0_0_1"/>
<feature type="compositionally biased region" description="Low complexity" evidence="1">
    <location>
        <begin position="21"/>
        <end position="39"/>
    </location>
</feature>
<feature type="region of interest" description="Disordered" evidence="1">
    <location>
        <begin position="1"/>
        <end position="80"/>
    </location>
</feature>
<accession>H2Y9U4</accession>
<protein>
    <submittedName>
        <fullName evidence="2">Uncharacterized protein</fullName>
    </submittedName>
</protein>
<evidence type="ECO:0000313" key="3">
    <source>
        <dbReference type="Proteomes" id="UP000007875"/>
    </source>
</evidence>
<name>H2Y9U4_CIOSA</name>
<proteinExistence type="predicted"/>
<evidence type="ECO:0000256" key="1">
    <source>
        <dbReference type="SAM" id="MobiDB-lite"/>
    </source>
</evidence>
<keyword evidence="3" id="KW-1185">Reference proteome</keyword>
<feature type="compositionally biased region" description="Polar residues" evidence="1">
    <location>
        <begin position="56"/>
        <end position="69"/>
    </location>
</feature>
<reference evidence="2" key="2">
    <citation type="submission" date="2025-08" db="UniProtKB">
        <authorList>
            <consortium name="Ensembl"/>
        </authorList>
    </citation>
    <scope>IDENTIFICATION</scope>
</reference>
<dbReference type="InParanoid" id="H2Y9U4"/>
<sequence>RTRGGDSPTPARPTGDSPSVTPERTSSPPSITPSSSNPSLNHDSPTEDGVIPQPPSSHNGDIPHNSTLPFTEGLPNGVKSHENFASFEESFNSNQVPTANLLDL</sequence>
<organism evidence="2 3">
    <name type="scientific">Ciona savignyi</name>
    <name type="common">Pacific transparent sea squirt</name>
    <dbReference type="NCBI Taxonomy" id="51511"/>
    <lineage>
        <taxon>Eukaryota</taxon>
        <taxon>Metazoa</taxon>
        <taxon>Chordata</taxon>
        <taxon>Tunicata</taxon>
        <taxon>Ascidiacea</taxon>
        <taxon>Phlebobranchia</taxon>
        <taxon>Cionidae</taxon>
        <taxon>Ciona</taxon>
    </lineage>
</organism>
<evidence type="ECO:0000313" key="2">
    <source>
        <dbReference type="Ensembl" id="ENSCSAVP00000002092.1"/>
    </source>
</evidence>
<dbReference type="Proteomes" id="UP000007875">
    <property type="component" value="Unassembled WGS sequence"/>
</dbReference>